<dbReference type="Proteomes" id="UP000009168">
    <property type="component" value="Unassembled WGS sequence"/>
</dbReference>
<protein>
    <submittedName>
        <fullName evidence="2">Uncharacterized protein</fullName>
    </submittedName>
</protein>
<dbReference type="GeneID" id="7838839"/>
<dbReference type="InParanoid" id="Q23RD5"/>
<dbReference type="KEGG" id="tet:TTHERM_00388540"/>
<feature type="compositionally biased region" description="Low complexity" evidence="1">
    <location>
        <begin position="346"/>
        <end position="375"/>
    </location>
</feature>
<feature type="region of interest" description="Disordered" evidence="1">
    <location>
        <begin position="346"/>
        <end position="378"/>
    </location>
</feature>
<name>Q23RD5_TETTS</name>
<dbReference type="AlphaFoldDB" id="Q23RD5"/>
<dbReference type="RefSeq" id="XP_001019358.2">
    <property type="nucleotide sequence ID" value="XM_001019358.2"/>
</dbReference>
<dbReference type="HOGENOM" id="CLU_549218_0_0_1"/>
<gene>
    <name evidence="2" type="ORF">TTHERM_00388540</name>
</gene>
<proteinExistence type="predicted"/>
<organism evidence="2 3">
    <name type="scientific">Tetrahymena thermophila (strain SB210)</name>
    <dbReference type="NCBI Taxonomy" id="312017"/>
    <lineage>
        <taxon>Eukaryota</taxon>
        <taxon>Sar</taxon>
        <taxon>Alveolata</taxon>
        <taxon>Ciliophora</taxon>
        <taxon>Intramacronucleata</taxon>
        <taxon>Oligohymenophorea</taxon>
        <taxon>Hymenostomatida</taxon>
        <taxon>Tetrahymenina</taxon>
        <taxon>Tetrahymenidae</taxon>
        <taxon>Tetrahymena</taxon>
    </lineage>
</organism>
<evidence type="ECO:0000313" key="3">
    <source>
        <dbReference type="Proteomes" id="UP000009168"/>
    </source>
</evidence>
<accession>Q23RD5</accession>
<sequence length="477" mass="55556">MKTFNQQKQLYNFQGRRSQIKGRSSLNQSQLSNLSMQEQYEQYQKKQMQMKIKDSLNNLKSIISQNVAFRKGDISGKPSALSNTKFFSNLAGIKNHYQEKIENKDLLSADTNNKLQPKGFQINKSLRNLSIITQKQEISNQNKGLQFIKNGMKDEFSAHKPLYQRYFSENANNFIKTIQDPFDPKLRSKILKSDNEYSKFVQSYFNKPKLYRQKQNQLKKNGSLSTNTSTQNLFTFEGRDFLTLNKQQSDIEKNYISQISDLDNFQENHMIDTLNKFQYGQMAYIQKKKVDVEKTRMARVIQIENEKRKNLATPFSRTHTSGGFRCTTANTVSNQAERINLNDQLSVQQSNHQSQQQGVQAQTNSHYVSNSYSSSQKLQKRLENQTKKGYHVIKRNQSEHALAYHQEDLIRDESDDSSNASRTEATLDVLYSESIYIQNRLVSDNQDGLIKKLKQLIRLENLKKNVLEANLYKLEHR</sequence>
<dbReference type="OrthoDB" id="301688at2759"/>
<keyword evidence="3" id="KW-1185">Reference proteome</keyword>
<reference evidence="3" key="1">
    <citation type="journal article" date="2006" name="PLoS Biol.">
        <title>Macronuclear genome sequence of the ciliate Tetrahymena thermophila, a model eukaryote.</title>
        <authorList>
            <person name="Eisen J.A."/>
            <person name="Coyne R.S."/>
            <person name="Wu M."/>
            <person name="Wu D."/>
            <person name="Thiagarajan M."/>
            <person name="Wortman J.R."/>
            <person name="Badger J.H."/>
            <person name="Ren Q."/>
            <person name="Amedeo P."/>
            <person name="Jones K.M."/>
            <person name="Tallon L.J."/>
            <person name="Delcher A.L."/>
            <person name="Salzberg S.L."/>
            <person name="Silva J.C."/>
            <person name="Haas B.J."/>
            <person name="Majoros W.H."/>
            <person name="Farzad M."/>
            <person name="Carlton J.M."/>
            <person name="Smith R.K. Jr."/>
            <person name="Garg J."/>
            <person name="Pearlman R.E."/>
            <person name="Karrer K.M."/>
            <person name="Sun L."/>
            <person name="Manning G."/>
            <person name="Elde N.C."/>
            <person name="Turkewitz A.P."/>
            <person name="Asai D.J."/>
            <person name="Wilkes D.E."/>
            <person name="Wang Y."/>
            <person name="Cai H."/>
            <person name="Collins K."/>
            <person name="Stewart B.A."/>
            <person name="Lee S.R."/>
            <person name="Wilamowska K."/>
            <person name="Weinberg Z."/>
            <person name="Ruzzo W.L."/>
            <person name="Wloga D."/>
            <person name="Gaertig J."/>
            <person name="Frankel J."/>
            <person name="Tsao C.-C."/>
            <person name="Gorovsky M.A."/>
            <person name="Keeling P.J."/>
            <person name="Waller R.F."/>
            <person name="Patron N.J."/>
            <person name="Cherry J.M."/>
            <person name="Stover N.A."/>
            <person name="Krieger C.J."/>
            <person name="del Toro C."/>
            <person name="Ryder H.F."/>
            <person name="Williamson S.C."/>
            <person name="Barbeau R.A."/>
            <person name="Hamilton E.P."/>
            <person name="Orias E."/>
        </authorList>
    </citation>
    <scope>NUCLEOTIDE SEQUENCE [LARGE SCALE GENOMIC DNA]</scope>
    <source>
        <strain evidence="3">SB210</strain>
    </source>
</reference>
<evidence type="ECO:0000313" key="2">
    <source>
        <dbReference type="EMBL" id="EAR99113.2"/>
    </source>
</evidence>
<evidence type="ECO:0000256" key="1">
    <source>
        <dbReference type="SAM" id="MobiDB-lite"/>
    </source>
</evidence>
<dbReference type="EMBL" id="GG662644">
    <property type="protein sequence ID" value="EAR99113.2"/>
    <property type="molecule type" value="Genomic_DNA"/>
</dbReference>